<dbReference type="PANTHER" id="PTHR23028:SF134">
    <property type="entry name" value="PUTATIVE (AFU_ORTHOLOGUE AFUA_4G08520)-RELATED"/>
    <property type="match status" value="1"/>
</dbReference>
<feature type="transmembrane region" description="Helical" evidence="1">
    <location>
        <begin position="181"/>
        <end position="199"/>
    </location>
</feature>
<dbReference type="EMBL" id="JAAGNZ010000001">
    <property type="protein sequence ID" value="NEU66763.1"/>
    <property type="molecule type" value="Genomic_DNA"/>
</dbReference>
<comment type="caution">
    <text evidence="3">The sequence shown here is derived from an EMBL/GenBank/DDBJ whole genome shotgun (WGS) entry which is preliminary data.</text>
</comment>
<protein>
    <submittedName>
        <fullName evidence="3">Acyltransferase</fullName>
    </submittedName>
</protein>
<feature type="transmembrane region" description="Helical" evidence="1">
    <location>
        <begin position="340"/>
        <end position="361"/>
    </location>
</feature>
<feature type="domain" description="Acyltransferase 3" evidence="2">
    <location>
        <begin position="20"/>
        <end position="357"/>
    </location>
</feature>
<dbReference type="RefSeq" id="WP_164036003.1">
    <property type="nucleotide sequence ID" value="NZ_JAAGNZ010000001.1"/>
</dbReference>
<dbReference type="Proteomes" id="UP000477386">
    <property type="component" value="Unassembled WGS sequence"/>
</dbReference>
<keyword evidence="1" id="KW-0812">Transmembrane</keyword>
<keyword evidence="1" id="KW-0472">Membrane</keyword>
<feature type="transmembrane region" description="Helical" evidence="1">
    <location>
        <begin position="268"/>
        <end position="289"/>
    </location>
</feature>
<evidence type="ECO:0000313" key="4">
    <source>
        <dbReference type="Proteomes" id="UP000477386"/>
    </source>
</evidence>
<keyword evidence="3" id="KW-0808">Transferase</keyword>
<dbReference type="Pfam" id="PF01757">
    <property type="entry name" value="Acyl_transf_3"/>
    <property type="match status" value="1"/>
</dbReference>
<evidence type="ECO:0000313" key="3">
    <source>
        <dbReference type="EMBL" id="NEU66763.1"/>
    </source>
</evidence>
<feature type="transmembrane region" description="Helical" evidence="1">
    <location>
        <begin position="158"/>
        <end position="174"/>
    </location>
</feature>
<dbReference type="PANTHER" id="PTHR23028">
    <property type="entry name" value="ACETYLTRANSFERASE"/>
    <property type="match status" value="1"/>
</dbReference>
<feature type="transmembrane region" description="Helical" evidence="1">
    <location>
        <begin position="310"/>
        <end position="328"/>
    </location>
</feature>
<feature type="transmembrane region" description="Helical" evidence="1">
    <location>
        <begin position="23"/>
        <end position="42"/>
    </location>
</feature>
<organism evidence="3 4">
    <name type="scientific">Spirosoma agri</name>
    <dbReference type="NCBI Taxonomy" id="1987381"/>
    <lineage>
        <taxon>Bacteria</taxon>
        <taxon>Pseudomonadati</taxon>
        <taxon>Bacteroidota</taxon>
        <taxon>Cytophagia</taxon>
        <taxon>Cytophagales</taxon>
        <taxon>Cytophagaceae</taxon>
        <taxon>Spirosoma</taxon>
    </lineage>
</organism>
<name>A0A6M0IID3_9BACT</name>
<reference evidence="3 4" key="1">
    <citation type="submission" date="2020-02" db="EMBL/GenBank/DDBJ databases">
        <title>Draft genome sequence of two Spirosoma agri KCTC 52727 and Spirosoma terrae KCTC 52035.</title>
        <authorList>
            <person name="Rojas J."/>
            <person name="Ambika Manirajan B."/>
            <person name="Ratering S."/>
            <person name="Suarez C."/>
            <person name="Schnell S."/>
        </authorList>
    </citation>
    <scope>NUCLEOTIDE SEQUENCE [LARGE SCALE GENOMIC DNA]</scope>
    <source>
        <strain evidence="3 4">KCTC 52727</strain>
    </source>
</reference>
<keyword evidence="1" id="KW-1133">Transmembrane helix</keyword>
<evidence type="ECO:0000256" key="1">
    <source>
        <dbReference type="SAM" id="Phobius"/>
    </source>
</evidence>
<feature type="transmembrane region" description="Helical" evidence="1">
    <location>
        <begin position="244"/>
        <end position="262"/>
    </location>
</feature>
<keyword evidence="4" id="KW-1185">Reference proteome</keyword>
<dbReference type="GO" id="GO:0016747">
    <property type="term" value="F:acyltransferase activity, transferring groups other than amino-acyl groups"/>
    <property type="evidence" value="ECO:0007669"/>
    <property type="project" value="InterPro"/>
</dbReference>
<gene>
    <name evidence="3" type="ORF">GK091_07705</name>
</gene>
<proteinExistence type="predicted"/>
<sequence length="386" mass="42904">MSKNRISAAAFADTKPHYNILDGLRGVAALTVVCFHVFEAYATSHIDQKINHGYLAVDFFFILSGFVVGYAYDDRWQTMTTNEFIKRRFIRLHPMVVIGAIIGAIMFYYQGCAAWDVSTVSAPRLLVATFINACLIPATPGVEIRGVGEMYPLNGPSWSLFYEYIGTILYAFLLRKLPTSVLFFVVLLAGCGLAAFAIWGPYGDICVGFSLTEENIIGGSLRLLFSFSAGLLLSRVFKPVKVKGAFWLGSLTIVILSALPRIGGSENLWMNGLYDTICVAIVFPVLVYLGASGQTTDKLTTRTGKLLGAISYPLYMVHYPFIYLYYAWVKNENLTFQQSLPGALSLVVGSIVLAYLCLKLYDEPVRRFLTKHLLLVRQYVSSGRQR</sequence>
<evidence type="ECO:0000259" key="2">
    <source>
        <dbReference type="Pfam" id="PF01757"/>
    </source>
</evidence>
<dbReference type="AlphaFoldDB" id="A0A6M0IID3"/>
<feature type="transmembrane region" description="Helical" evidence="1">
    <location>
        <begin position="219"/>
        <end position="237"/>
    </location>
</feature>
<feature type="transmembrane region" description="Helical" evidence="1">
    <location>
        <begin position="92"/>
        <end position="109"/>
    </location>
</feature>
<feature type="transmembrane region" description="Helical" evidence="1">
    <location>
        <begin position="54"/>
        <end position="72"/>
    </location>
</feature>
<keyword evidence="3" id="KW-0012">Acyltransferase</keyword>
<dbReference type="InterPro" id="IPR050879">
    <property type="entry name" value="Acyltransferase_3"/>
</dbReference>
<accession>A0A6M0IID3</accession>
<dbReference type="InterPro" id="IPR002656">
    <property type="entry name" value="Acyl_transf_3_dom"/>
</dbReference>